<evidence type="ECO:0000313" key="1">
    <source>
        <dbReference type="EMBL" id="TWU44754.1"/>
    </source>
</evidence>
<sequence>MNLSDILKNALSMVGLRWGIRKSSPRKLIEPDFDDKLQFVFLPHSHPSGRQLQRTQDLASADLYQVHSADPNVVIFRGATYTDHDDRCTRSRVGQLKQWLQTAKTADQASDDEWTVQLRRQDFQKYSQQFLLPGDASASRPSESLTADQRESLLRHKNERHTYRLASFQIPAHALGVTHHFPWPDCPYNASLIAQRHLSNLGVFFRPCRQDAIEHRFPPGSVITPRYGFEALGENSAWDTPASLVILADRNPRLMTDQRIQFQPRNAFFVLEVLMVAGRRHLILLQVDLATADFYRSMRMAKLDELIAETRLWLKEKVGLRRQRSAESFHQARLDSLHADIYDPARDPPLTPLNKPPVTKEFVFGGTYAELYEKPSV</sequence>
<gene>
    <name evidence="1" type="ORF">Poly51_58200</name>
</gene>
<protein>
    <submittedName>
        <fullName evidence="1">Uncharacterized protein</fullName>
    </submittedName>
</protein>
<reference evidence="1 2" key="1">
    <citation type="submission" date="2019-02" db="EMBL/GenBank/DDBJ databases">
        <title>Deep-cultivation of Planctomycetes and their phenomic and genomic characterization uncovers novel biology.</title>
        <authorList>
            <person name="Wiegand S."/>
            <person name="Jogler M."/>
            <person name="Boedeker C."/>
            <person name="Pinto D."/>
            <person name="Vollmers J."/>
            <person name="Rivas-Marin E."/>
            <person name="Kohn T."/>
            <person name="Peeters S.H."/>
            <person name="Heuer A."/>
            <person name="Rast P."/>
            <person name="Oberbeckmann S."/>
            <person name="Bunk B."/>
            <person name="Jeske O."/>
            <person name="Meyerdierks A."/>
            <person name="Storesund J.E."/>
            <person name="Kallscheuer N."/>
            <person name="Luecker S."/>
            <person name="Lage O.M."/>
            <person name="Pohl T."/>
            <person name="Merkel B.J."/>
            <person name="Hornburger P."/>
            <person name="Mueller R.-W."/>
            <person name="Bruemmer F."/>
            <person name="Labrenz M."/>
            <person name="Spormann A.M."/>
            <person name="Op Den Camp H."/>
            <person name="Overmann J."/>
            <person name="Amann R."/>
            <person name="Jetten M.S.M."/>
            <person name="Mascher T."/>
            <person name="Medema M.H."/>
            <person name="Devos D.P."/>
            <person name="Kaster A.-K."/>
            <person name="Ovreas L."/>
            <person name="Rohde M."/>
            <person name="Galperin M.Y."/>
            <person name="Jogler C."/>
        </authorList>
    </citation>
    <scope>NUCLEOTIDE SEQUENCE [LARGE SCALE GENOMIC DNA]</scope>
    <source>
        <strain evidence="1 2">Poly51</strain>
    </source>
</reference>
<dbReference type="EMBL" id="SJPW01000009">
    <property type="protein sequence ID" value="TWU44754.1"/>
    <property type="molecule type" value="Genomic_DNA"/>
</dbReference>
<organism evidence="1 2">
    <name type="scientific">Rubripirellula tenax</name>
    <dbReference type="NCBI Taxonomy" id="2528015"/>
    <lineage>
        <taxon>Bacteria</taxon>
        <taxon>Pseudomonadati</taxon>
        <taxon>Planctomycetota</taxon>
        <taxon>Planctomycetia</taxon>
        <taxon>Pirellulales</taxon>
        <taxon>Pirellulaceae</taxon>
        <taxon>Rubripirellula</taxon>
    </lineage>
</organism>
<dbReference type="AlphaFoldDB" id="A0A5C6E888"/>
<evidence type="ECO:0000313" key="2">
    <source>
        <dbReference type="Proteomes" id="UP000318288"/>
    </source>
</evidence>
<accession>A0A5C6E888</accession>
<dbReference type="Proteomes" id="UP000318288">
    <property type="component" value="Unassembled WGS sequence"/>
</dbReference>
<proteinExistence type="predicted"/>
<name>A0A5C6E888_9BACT</name>
<dbReference type="RefSeq" id="WP_146462246.1">
    <property type="nucleotide sequence ID" value="NZ_SJPW01000009.1"/>
</dbReference>
<keyword evidence="2" id="KW-1185">Reference proteome</keyword>
<comment type="caution">
    <text evidence="1">The sequence shown here is derived from an EMBL/GenBank/DDBJ whole genome shotgun (WGS) entry which is preliminary data.</text>
</comment>